<accession>A0ABP1HE15</accession>
<evidence type="ECO:0000313" key="2">
    <source>
        <dbReference type="Proteomes" id="UP001642409"/>
    </source>
</evidence>
<dbReference type="Proteomes" id="UP001642409">
    <property type="component" value="Unassembled WGS sequence"/>
</dbReference>
<organism evidence="1 2">
    <name type="scientific">Hexamita inflata</name>
    <dbReference type="NCBI Taxonomy" id="28002"/>
    <lineage>
        <taxon>Eukaryota</taxon>
        <taxon>Metamonada</taxon>
        <taxon>Diplomonadida</taxon>
        <taxon>Hexamitidae</taxon>
        <taxon>Hexamitinae</taxon>
        <taxon>Hexamita</taxon>
    </lineage>
</organism>
<gene>
    <name evidence="1" type="ORF">HINF_LOCUS12435</name>
</gene>
<proteinExistence type="predicted"/>
<keyword evidence="2" id="KW-1185">Reference proteome</keyword>
<name>A0ABP1HE15_9EUKA</name>
<reference evidence="1 2" key="1">
    <citation type="submission" date="2024-07" db="EMBL/GenBank/DDBJ databases">
        <authorList>
            <person name="Akdeniz Z."/>
        </authorList>
    </citation>
    <scope>NUCLEOTIDE SEQUENCE [LARGE SCALE GENOMIC DNA]</scope>
</reference>
<comment type="caution">
    <text evidence="1">The sequence shown here is derived from an EMBL/GenBank/DDBJ whole genome shotgun (WGS) entry which is preliminary data.</text>
</comment>
<evidence type="ECO:0000313" key="1">
    <source>
        <dbReference type="EMBL" id="CAL5992137.1"/>
    </source>
</evidence>
<protein>
    <submittedName>
        <fullName evidence="1">Hypothetical_protein</fullName>
    </submittedName>
</protein>
<sequence>MRITNQYCGVLQSQYSEYKNNQQTRCVSPTKATTIFVQSPTKYTLPTNLPVQRDFRVQSQVLRTELDRSQTISRLQALRDSIPLNAIDDNFKSTNSLQSINVSPPRNSVDLTNNMDQKPQVANILNINQLLKAKKSIKQLQIKKKKVAHFDPQQVQSFYVSNERKTKYRNQPESTFKSQNILEELLQTSSKKSLKVK</sequence>
<dbReference type="EMBL" id="CAXDID020000028">
    <property type="protein sequence ID" value="CAL5992137.1"/>
    <property type="molecule type" value="Genomic_DNA"/>
</dbReference>